<dbReference type="SMART" id="SM00255">
    <property type="entry name" value="TIR"/>
    <property type="match status" value="1"/>
</dbReference>
<dbReference type="InterPro" id="IPR000157">
    <property type="entry name" value="TIR_dom"/>
</dbReference>
<sequence length="356" mass="38726">MTLQDTPLDQFEVALSFASEQRSYVHRVATALKRAGVEIFYDLDQTANLLGEDLYQHLDMVYRNADCVVIFVSKEYAEKHWTKHELRSAQARAFTEHHAYILPGRFDDTELPGLRGTEGYVDLSNCSPTKFAEVIAQKLRHLQAKRSNIRPRPPAPRPSPKRRTPWPGMPWRSAALLGFLAVLFGAGAVFEWQVGVLGASDAASATWAVALVVIGALSVGTTAVLWQRNNSIVPRPGRALAVAAAGLLLGALFGLFAEVVVKPATYVETAGNRNGSKLFTDPSGNPVPSGAVIPYLTTVRVECKAPNRTAITGSPYFYRIYSKPWRGAYALAATFANGDPIGSAGPTDVDPKVRDC</sequence>
<feature type="domain" description="TIR" evidence="3">
    <location>
        <begin position="10"/>
        <end position="149"/>
    </location>
</feature>
<feature type="transmembrane region" description="Helical" evidence="2">
    <location>
        <begin position="202"/>
        <end position="226"/>
    </location>
</feature>
<dbReference type="InterPro" id="IPR035897">
    <property type="entry name" value="Toll_tir_struct_dom_sf"/>
</dbReference>
<dbReference type="RefSeq" id="WP_181569827.1">
    <property type="nucleotide sequence ID" value="NZ_CP059322.2"/>
</dbReference>
<evidence type="ECO:0000256" key="2">
    <source>
        <dbReference type="SAM" id="Phobius"/>
    </source>
</evidence>
<proteinExistence type="predicted"/>
<keyword evidence="5" id="KW-1185">Reference proteome</keyword>
<keyword evidence="2" id="KW-0472">Membrane</keyword>
<dbReference type="GO" id="GO:0007165">
    <property type="term" value="P:signal transduction"/>
    <property type="evidence" value="ECO:0007669"/>
    <property type="project" value="InterPro"/>
</dbReference>
<dbReference type="AlphaFoldDB" id="A0A7L6B5W8"/>
<name>A0A7L6B5W8_9ACTN</name>
<organism evidence="4 5">
    <name type="scientific">Micromonospora robiginosa</name>
    <dbReference type="NCBI Taxonomy" id="2749844"/>
    <lineage>
        <taxon>Bacteria</taxon>
        <taxon>Bacillati</taxon>
        <taxon>Actinomycetota</taxon>
        <taxon>Actinomycetes</taxon>
        <taxon>Micromonosporales</taxon>
        <taxon>Micromonosporaceae</taxon>
        <taxon>Micromonospora</taxon>
    </lineage>
</organism>
<accession>A0A7L6B5W8</accession>
<feature type="transmembrane region" description="Helical" evidence="2">
    <location>
        <begin position="171"/>
        <end position="190"/>
    </location>
</feature>
<evidence type="ECO:0000313" key="5">
    <source>
        <dbReference type="Proteomes" id="UP000510844"/>
    </source>
</evidence>
<reference evidence="4 5" key="2">
    <citation type="journal article" date="2021" name="Mar. Drugs">
        <title>A New Micromonospora Strain with Antibiotic Activity Isolated from the Microbiome of a Mid-Atlantic Deep-Sea Sponge.</title>
        <authorList>
            <person name="Back C.R."/>
            <person name="Stennett H.L."/>
            <person name="Williams S.E."/>
            <person name="Wang L."/>
            <person name="Ojeda Gomez J."/>
            <person name="Abdulle O.M."/>
            <person name="Duffy T."/>
            <person name="Neal C."/>
            <person name="Mantell J."/>
            <person name="Jepson M.A."/>
            <person name="Hendry K.R."/>
            <person name="Powell D."/>
            <person name="Stach J.E.M."/>
            <person name="Essex-Lopresti A.E."/>
            <person name="Willis C.L."/>
            <person name="Curnow P."/>
            <person name="Race P.R."/>
        </authorList>
    </citation>
    <scope>NUCLEOTIDE SEQUENCE [LARGE SCALE GENOMIC DNA]</scope>
    <source>
        <strain evidence="4 5">28ISP2-46</strain>
    </source>
</reference>
<dbReference type="Proteomes" id="UP000510844">
    <property type="component" value="Chromosome"/>
</dbReference>
<dbReference type="SUPFAM" id="SSF52200">
    <property type="entry name" value="Toll/Interleukin receptor TIR domain"/>
    <property type="match status" value="1"/>
</dbReference>
<evidence type="ECO:0000259" key="3">
    <source>
        <dbReference type="SMART" id="SM00255"/>
    </source>
</evidence>
<evidence type="ECO:0000256" key="1">
    <source>
        <dbReference type="SAM" id="MobiDB-lite"/>
    </source>
</evidence>
<dbReference type="Gene3D" id="3.40.50.10140">
    <property type="entry name" value="Toll/interleukin-1 receptor homology (TIR) domain"/>
    <property type="match status" value="1"/>
</dbReference>
<dbReference type="KEGG" id="mfeu:H1D33_29705"/>
<keyword evidence="2" id="KW-0812">Transmembrane</keyword>
<evidence type="ECO:0000313" key="4">
    <source>
        <dbReference type="EMBL" id="QLQ37338.1"/>
    </source>
</evidence>
<feature type="transmembrane region" description="Helical" evidence="2">
    <location>
        <begin position="238"/>
        <end position="257"/>
    </location>
</feature>
<gene>
    <name evidence="4" type="ORF">H1D33_29705</name>
</gene>
<keyword evidence="2" id="KW-1133">Transmembrane helix</keyword>
<dbReference type="EMBL" id="CP059322">
    <property type="protein sequence ID" value="QLQ37338.1"/>
    <property type="molecule type" value="Genomic_DNA"/>
</dbReference>
<feature type="region of interest" description="Disordered" evidence="1">
    <location>
        <begin position="146"/>
        <end position="167"/>
    </location>
</feature>
<protein>
    <submittedName>
        <fullName evidence="4">TIR domain-containing protein</fullName>
    </submittedName>
</protein>
<reference evidence="5" key="1">
    <citation type="submission" date="2020-07" db="EMBL/GenBank/DDBJ databases">
        <title>A new Micromonospora strain with potent antibiotic activity isolated from the microbiome of a mid-Atlantic deep-sea sponge.</title>
        <authorList>
            <person name="Back C.R."/>
            <person name="Stennett H.L."/>
            <person name="Williams S.E."/>
            <person name="Wang L."/>
            <person name="Ojeda Gomez J."/>
            <person name="Abdulle O.M."/>
            <person name="Duffy T."/>
            <person name="Hendry K.R."/>
            <person name="Powell D."/>
            <person name="Stach J.E."/>
            <person name="Essex-Lopresti A.E."/>
            <person name="Willis C.L."/>
            <person name="Curnow P."/>
            <person name="Race P.R."/>
        </authorList>
    </citation>
    <scope>NUCLEOTIDE SEQUENCE [LARGE SCALE GENOMIC DNA]</scope>
    <source>
        <strain evidence="5">28ISP2-46</strain>
    </source>
</reference>
<dbReference type="Pfam" id="PF13676">
    <property type="entry name" value="TIR_2"/>
    <property type="match status" value="1"/>
</dbReference>